<dbReference type="PATRIC" id="fig|1233171.3.peg.3517"/>
<protein>
    <submittedName>
        <fullName evidence="1">Sigma-70, region 4 family protein</fullName>
    </submittedName>
</protein>
<reference evidence="1 2" key="1">
    <citation type="submission" date="2013-06" db="EMBL/GenBank/DDBJ databases">
        <authorList>
            <person name="Walk S."/>
            <person name="Aronoff D."/>
            <person name="Young V.Y."/>
            <person name="Marsh J."/>
            <person name="Harrison L."/>
            <person name="Daugherty S.C."/>
            <person name="Shefchek K.A."/>
            <person name="Hine E.E."/>
            <person name="Tallon L.J."/>
            <person name="Sadzewicz L.K."/>
            <person name="Rasko D.A."/>
        </authorList>
    </citation>
    <scope>NUCLEOTIDE SEQUENCE [LARGE SCALE GENOMIC DNA]</scope>
    <source>
        <strain evidence="1 2">ATCC 638</strain>
    </source>
</reference>
<comment type="caution">
    <text evidence="1">The sequence shown here is derived from an EMBL/GenBank/DDBJ whole genome shotgun (WGS) entry which is preliminary data.</text>
</comment>
<dbReference type="InterPro" id="IPR013324">
    <property type="entry name" value="RNA_pol_sigma_r3/r4-like"/>
</dbReference>
<proteinExistence type="predicted"/>
<name>T4V7R5_PARBF</name>
<evidence type="ECO:0000313" key="1">
    <source>
        <dbReference type="EMBL" id="EQK39764.1"/>
    </source>
</evidence>
<dbReference type="SUPFAM" id="SSF88659">
    <property type="entry name" value="Sigma3 and sigma4 domains of RNA polymerase sigma factors"/>
    <property type="match status" value="1"/>
</dbReference>
<dbReference type="RefSeq" id="WP_021434520.1">
    <property type="nucleotide sequence ID" value="NZ_AVNC01000023.1"/>
</dbReference>
<sequence length="137" mass="15946">MKRDVTVEWLLKNYRENKAEIQMLSYGLDLRAIQYDKDNVQTSNKSDLSDIVVVREKRLIELMQYVSDAEALLDSLEDRDRFIIESTFIKGKTHIKVASALNLSSEDAVSKAKSRILKDLRIFYNKVKRYREEAKGA</sequence>
<dbReference type="Proteomes" id="UP000015688">
    <property type="component" value="Unassembled WGS sequence"/>
</dbReference>
<evidence type="ECO:0000313" key="2">
    <source>
        <dbReference type="Proteomes" id="UP000015688"/>
    </source>
</evidence>
<dbReference type="AlphaFoldDB" id="T4V7R5"/>
<organism evidence="1 2">
    <name type="scientific">Paraclostridium bifermentans ATCC 638 = DSM 14991</name>
    <dbReference type="NCBI Taxonomy" id="1233171"/>
    <lineage>
        <taxon>Bacteria</taxon>
        <taxon>Bacillati</taxon>
        <taxon>Bacillota</taxon>
        <taxon>Clostridia</taxon>
        <taxon>Peptostreptococcales</taxon>
        <taxon>Peptostreptococcaceae</taxon>
        <taxon>Paraclostridium</taxon>
    </lineage>
</organism>
<dbReference type="Gene3D" id="1.20.140.160">
    <property type="match status" value="1"/>
</dbReference>
<accession>T4V7R5</accession>
<gene>
    <name evidence="1" type="ORF">C672_3651</name>
</gene>
<dbReference type="EMBL" id="AVNC01000023">
    <property type="protein sequence ID" value="EQK39764.1"/>
    <property type="molecule type" value="Genomic_DNA"/>
</dbReference>